<sequence>MMFSATRALWWKEYRQNRWAWILFLLLSVSLTFKQDPSAQRTETTWSDQLSAMITGEYHSLYGYILPLHQSALLAALLWGVWLMAAERFPNTYSFLASFPVNRTQIFHSKFFFGVLVVLTAMTINLAGFLLLKLVLPVKYTAYEALGWFLYCTPLLIALFSLGFFAASWTGNVISGAGAALALSVAPVVLETVIAELFYRNPVAMALPSLLTDRLFLYSYLWRYIQEAQWWDPLFLLLFSVILFRISRALFLRNAMERNGQILQWGFTRH</sequence>
<comment type="caution">
    <text evidence="2">The sequence shown here is derived from an EMBL/GenBank/DDBJ whole genome shotgun (WGS) entry which is preliminary data.</text>
</comment>
<evidence type="ECO:0000313" key="2">
    <source>
        <dbReference type="EMBL" id="MDR6226683.1"/>
    </source>
</evidence>
<dbReference type="Proteomes" id="UP001185012">
    <property type="component" value="Unassembled WGS sequence"/>
</dbReference>
<keyword evidence="1" id="KW-1133">Transmembrane helix</keyword>
<dbReference type="PRINTS" id="PR02026">
    <property type="entry name" value="YTRCYTRDABC"/>
</dbReference>
<dbReference type="EMBL" id="JAVDQG010000006">
    <property type="protein sequence ID" value="MDR6226683.1"/>
    <property type="molecule type" value="Genomic_DNA"/>
</dbReference>
<feature type="transmembrane region" description="Helical" evidence="1">
    <location>
        <begin position="111"/>
        <end position="136"/>
    </location>
</feature>
<dbReference type="RefSeq" id="WP_309866938.1">
    <property type="nucleotide sequence ID" value="NZ_JAVDQG010000006.1"/>
</dbReference>
<feature type="transmembrane region" description="Helical" evidence="1">
    <location>
        <begin position="230"/>
        <end position="251"/>
    </location>
</feature>
<name>A0ABU1IQJ2_9BACL</name>
<accession>A0ABU1IQJ2</accession>
<dbReference type="PANTHER" id="PTHR39177">
    <property type="entry name" value="ABC TRANSPORTER PERMEASE YTRC-RELATED"/>
    <property type="match status" value="1"/>
</dbReference>
<feature type="transmembrane region" description="Helical" evidence="1">
    <location>
        <begin position="148"/>
        <end position="167"/>
    </location>
</feature>
<protein>
    <submittedName>
        <fullName evidence="2">ABC-type transport system involved in multi-copper enzyme maturation permease subunit</fullName>
    </submittedName>
</protein>
<gene>
    <name evidence="2" type="ORF">JOE21_002693</name>
</gene>
<proteinExistence type="predicted"/>
<organism evidence="2 3">
    <name type="scientific">Desmospora profundinema</name>
    <dbReference type="NCBI Taxonomy" id="1571184"/>
    <lineage>
        <taxon>Bacteria</taxon>
        <taxon>Bacillati</taxon>
        <taxon>Bacillota</taxon>
        <taxon>Bacilli</taxon>
        <taxon>Bacillales</taxon>
        <taxon>Thermoactinomycetaceae</taxon>
        <taxon>Desmospora</taxon>
    </lineage>
</organism>
<dbReference type="PANTHER" id="PTHR39177:SF1">
    <property type="entry name" value="ABC TRANSPORTER PERMEASE YTRC-RELATED"/>
    <property type="match status" value="1"/>
</dbReference>
<evidence type="ECO:0000313" key="3">
    <source>
        <dbReference type="Proteomes" id="UP001185012"/>
    </source>
</evidence>
<dbReference type="InterPro" id="IPR053046">
    <property type="entry name" value="ABC-5_transporter"/>
</dbReference>
<feature type="transmembrane region" description="Helical" evidence="1">
    <location>
        <begin position="179"/>
        <end position="199"/>
    </location>
</feature>
<keyword evidence="3" id="KW-1185">Reference proteome</keyword>
<keyword evidence="1" id="KW-0812">Transmembrane</keyword>
<feature type="transmembrane region" description="Helical" evidence="1">
    <location>
        <begin position="65"/>
        <end position="85"/>
    </location>
</feature>
<dbReference type="InterPro" id="IPR023264">
    <property type="entry name" value="ABC_transptr_acetoin_YtrC/YtrD"/>
</dbReference>
<keyword evidence="1" id="KW-0472">Membrane</keyword>
<reference evidence="2 3" key="1">
    <citation type="submission" date="2023-07" db="EMBL/GenBank/DDBJ databases">
        <title>Genomic Encyclopedia of Type Strains, Phase IV (KMG-IV): sequencing the most valuable type-strain genomes for metagenomic binning, comparative biology and taxonomic classification.</title>
        <authorList>
            <person name="Goeker M."/>
        </authorList>
    </citation>
    <scope>NUCLEOTIDE SEQUENCE [LARGE SCALE GENOMIC DNA]</scope>
    <source>
        <strain evidence="2 3">DSM 45903</strain>
    </source>
</reference>
<evidence type="ECO:0000256" key="1">
    <source>
        <dbReference type="SAM" id="Phobius"/>
    </source>
</evidence>